<dbReference type="Gene3D" id="1.10.1410.30">
    <property type="entry name" value="CCA tRNA nucleotidyltransferase, domain 2"/>
    <property type="match status" value="1"/>
</dbReference>
<organism evidence="2 4">
    <name type="scientific">Paraburkholderia phenazinium</name>
    <dbReference type="NCBI Taxonomy" id="60549"/>
    <lineage>
        <taxon>Bacteria</taxon>
        <taxon>Pseudomonadati</taxon>
        <taxon>Pseudomonadota</taxon>
        <taxon>Betaproteobacteria</taxon>
        <taxon>Burkholderiales</taxon>
        <taxon>Burkholderiaceae</taxon>
        <taxon>Paraburkholderia</taxon>
    </lineage>
</organism>
<dbReference type="Gene3D" id="3.30.460.10">
    <property type="entry name" value="Beta Polymerase, domain 2"/>
    <property type="match status" value="1"/>
</dbReference>
<dbReference type="Pfam" id="PF18144">
    <property type="entry name" value="SMODS"/>
    <property type="match status" value="1"/>
</dbReference>
<evidence type="ECO:0000313" key="2">
    <source>
        <dbReference type="EMBL" id="SDI12968.1"/>
    </source>
</evidence>
<dbReference type="InterPro" id="IPR042090">
    <property type="entry name" value="CCA_tRNA_nucleotrans_2"/>
</dbReference>
<evidence type="ECO:0000313" key="4">
    <source>
        <dbReference type="Proteomes" id="UP000199706"/>
    </source>
</evidence>
<name>A0A1G8I238_9BURK</name>
<dbReference type="SUPFAM" id="SSF81631">
    <property type="entry name" value="PAP/OAS1 substrate-binding domain"/>
    <property type="match status" value="1"/>
</dbReference>
<dbReference type="GO" id="GO:0051607">
    <property type="term" value="P:defense response to virus"/>
    <property type="evidence" value="ECO:0007669"/>
    <property type="project" value="UniProtKB-KW"/>
</dbReference>
<keyword evidence="1" id="KW-0051">Antiviral defense</keyword>
<gene>
    <name evidence="2" type="ORF">SAMN05216466_117161</name>
    <name evidence="3" type="ORF">SAMN05216466_12770</name>
</gene>
<dbReference type="Proteomes" id="UP000199706">
    <property type="component" value="Unassembled WGS sequence"/>
</dbReference>
<dbReference type="RefSeq" id="WP_244896685.1">
    <property type="nucleotide sequence ID" value="NZ_FNCJ01000017.1"/>
</dbReference>
<accession>A0A1G8I238</accession>
<dbReference type="SUPFAM" id="SSF81301">
    <property type="entry name" value="Nucleotidyltransferase"/>
    <property type="match status" value="1"/>
</dbReference>
<evidence type="ECO:0000256" key="1">
    <source>
        <dbReference type="ARBA" id="ARBA00023118"/>
    </source>
</evidence>
<dbReference type="NCBIfam" id="NF041116">
    <property type="entry name" value="CBASS_cyclase_a"/>
    <property type="match status" value="1"/>
</dbReference>
<dbReference type="InterPro" id="IPR053445">
    <property type="entry name" value="CBASS_cN_synthase"/>
</dbReference>
<dbReference type="EMBL" id="FNCJ01000027">
    <property type="protein sequence ID" value="SDI60299.1"/>
    <property type="molecule type" value="Genomic_DNA"/>
</dbReference>
<sequence>MSRQARARVTTNSEKLQMPLANKELLYYDHEVLRLPADKRKEYHEQVDRLVGELSQSLKDKAEIKVTRVVKAGSFAKHTILRKTNDDPVDVDVVFYIDGKDIGTETLKSLGDTIYDLLIKQYPNKSVSDFQIQRRAATVEFIGSGLAVDIVPVIQMPSNPDYGWQYDLADGSRNLTSAPGQIKFVRDRKNADGNFRTLVRLGKRWRRHTEVPGLKSFHIELVIAHLLEVNGNVGSIEQRFLDFLLFLAQDKLKPRIDFQENRGYPQVAFNDPVVVVDPVSNGNNTTARITDTERLEIANIAQNSWETAYTASMEDDVDQWKEIFGPRFRVKDKEQ</sequence>
<dbReference type="InterPro" id="IPR043519">
    <property type="entry name" value="NT_sf"/>
</dbReference>
<reference evidence="2 4" key="1">
    <citation type="submission" date="2016-10" db="EMBL/GenBank/DDBJ databases">
        <authorList>
            <person name="de Groot N.N."/>
        </authorList>
    </citation>
    <scope>NUCLEOTIDE SEQUENCE [LARGE SCALE GENOMIC DNA]</scope>
    <source>
        <strain evidence="2 4">LMG 2247</strain>
    </source>
</reference>
<dbReference type="InterPro" id="IPR006116">
    <property type="entry name" value="NT_2-5OAS_ClassI-CCAase"/>
</dbReference>
<dbReference type="AlphaFoldDB" id="A0A1G8I238"/>
<protein>
    <recommendedName>
        <fullName evidence="5">Nucleotidyltransferase</fullName>
    </recommendedName>
</protein>
<dbReference type="EMBL" id="FNCJ01000017">
    <property type="protein sequence ID" value="SDI12968.1"/>
    <property type="molecule type" value="Genomic_DNA"/>
</dbReference>
<dbReference type="CDD" id="cd05400">
    <property type="entry name" value="NT_2-5OAS_ClassI-CCAase"/>
    <property type="match status" value="1"/>
</dbReference>
<evidence type="ECO:0000313" key="3">
    <source>
        <dbReference type="EMBL" id="SDI60299.1"/>
    </source>
</evidence>
<dbReference type="GO" id="GO:0016779">
    <property type="term" value="F:nucleotidyltransferase activity"/>
    <property type="evidence" value="ECO:0007669"/>
    <property type="project" value="InterPro"/>
</dbReference>
<evidence type="ECO:0008006" key="5">
    <source>
        <dbReference type="Google" id="ProtNLM"/>
    </source>
</evidence>
<proteinExistence type="predicted"/>